<reference evidence="1" key="1">
    <citation type="submission" date="2014-11" db="EMBL/GenBank/DDBJ databases">
        <title>Genetic characterization of outer membrane protein 2b or omp III A gene of an Indian isolate of Brucella abortus.</title>
        <authorList>
            <person name="Sophia I."/>
            <person name="Mincy T.P."/>
            <person name="Agrawal R.K."/>
            <person name="Ravikumar G."/>
            <person name="Tiwari A.K."/>
            <person name="Singh B.R."/>
        </authorList>
    </citation>
    <scope>NUCLEOTIDE SEQUENCE</scope>
    <source>
        <strain evidence="1">BRS</strain>
    </source>
</reference>
<dbReference type="InterPro" id="IPR007908">
    <property type="entry name" value="OMP2_Brucella"/>
</dbReference>
<dbReference type="AlphaFoldDB" id="A0A0D4D8I9"/>
<protein>
    <submittedName>
        <fullName evidence="1">Outer membrane protein 2b</fullName>
    </submittedName>
</protein>
<sequence length="386" mass="40682">MLHEGNKKPGISAGFLHPIRNGLERTLEANDTAPSIVFSNGVLPLATKLGVGNFRRNGEARNQFVSNVSRNCRLAPVVMRSLQVEGSLLRSLILQTTPDSPIAAPLAVVLIRRSSGRICALQPNRELVGDVDVATNLGSPFFYDRVIGNNTSDRTPAASILQAANNVRHVAVDVVVGRASVTTVVVATLFESDHSREAVSASEGVRDLAGAVGASRDHVIVDDIAEVTGEGMEFRFIDTNAQTTELDIRELHDGAAAGFITIFTIYARIVRSIVEARFGEGLEGAEFGFRTGGNAECETSALVPAIAVGTGVNVIAALYVVTDVTMDAQAGFGARNVEVASAVSVANADIFNGFGLWRDDCVGSLSAGSCNQSCSGAKEKALDVHF</sequence>
<dbReference type="Pfam" id="PF05244">
    <property type="entry name" value="Brucella_OMP2"/>
    <property type="match status" value="1"/>
</dbReference>
<name>A0A0D4D8I9_BRUAO</name>
<gene>
    <name evidence="1" type="primary">omp2b</name>
</gene>
<accession>A0A0D4D8I9</accession>
<proteinExistence type="predicted"/>
<evidence type="ECO:0000313" key="1">
    <source>
        <dbReference type="EMBL" id="AJT59446.1"/>
    </source>
</evidence>
<dbReference type="EMBL" id="KP087921">
    <property type="protein sequence ID" value="AJT59446.1"/>
    <property type="molecule type" value="Genomic_DNA"/>
</dbReference>
<organism evidence="1">
    <name type="scientific">Brucella abortus</name>
    <dbReference type="NCBI Taxonomy" id="235"/>
    <lineage>
        <taxon>Bacteria</taxon>
        <taxon>Pseudomonadati</taxon>
        <taxon>Pseudomonadota</taxon>
        <taxon>Alphaproteobacteria</taxon>
        <taxon>Hyphomicrobiales</taxon>
        <taxon>Brucellaceae</taxon>
        <taxon>Brucella/Ochrobactrum group</taxon>
        <taxon>Brucella</taxon>
    </lineage>
</organism>